<feature type="region of interest" description="Disordered" evidence="6">
    <location>
        <begin position="184"/>
        <end position="203"/>
    </location>
</feature>
<feature type="transmembrane region" description="Helical" evidence="7">
    <location>
        <begin position="211"/>
        <end position="231"/>
    </location>
</feature>
<evidence type="ECO:0000313" key="9">
    <source>
        <dbReference type="Proteomes" id="UP000234382"/>
    </source>
</evidence>
<keyword evidence="2" id="KW-1003">Cell membrane</keyword>
<evidence type="ECO:0000256" key="1">
    <source>
        <dbReference type="ARBA" id="ARBA00004651"/>
    </source>
</evidence>
<organism evidence="8 9">
    <name type="scientific">Brevibacterium iodinum ATCC 49514</name>
    <dbReference type="NCBI Taxonomy" id="1255616"/>
    <lineage>
        <taxon>Bacteria</taxon>
        <taxon>Bacillati</taxon>
        <taxon>Actinomycetota</taxon>
        <taxon>Actinomycetes</taxon>
        <taxon>Micrococcales</taxon>
        <taxon>Brevibacteriaceae</taxon>
        <taxon>Brevibacterium</taxon>
    </lineage>
</organism>
<feature type="transmembrane region" description="Helical" evidence="7">
    <location>
        <begin position="299"/>
        <end position="320"/>
    </location>
</feature>
<reference evidence="9" key="1">
    <citation type="submission" date="2017-03" db="EMBL/GenBank/DDBJ databases">
        <authorList>
            <person name="Monnet C."/>
        </authorList>
    </citation>
    <scope>NUCLEOTIDE SEQUENCE [LARGE SCALE GENOMIC DNA]</scope>
    <source>
        <strain evidence="9">ATCC 49514</strain>
    </source>
</reference>
<protein>
    <submittedName>
        <fullName evidence="8">Predicted arabinose efflux permease, MFS family</fullName>
    </submittedName>
</protein>
<comment type="subcellular location">
    <subcellularLocation>
        <location evidence="1">Cell membrane</location>
        <topology evidence="1">Multi-pass membrane protein</topology>
    </subcellularLocation>
</comment>
<evidence type="ECO:0000256" key="4">
    <source>
        <dbReference type="ARBA" id="ARBA00022989"/>
    </source>
</evidence>
<feature type="transmembrane region" description="Helical" evidence="7">
    <location>
        <begin position="129"/>
        <end position="152"/>
    </location>
</feature>
<dbReference type="Proteomes" id="UP000234382">
    <property type="component" value="Unassembled WGS sequence"/>
</dbReference>
<dbReference type="GO" id="GO:0022857">
    <property type="term" value="F:transmembrane transporter activity"/>
    <property type="evidence" value="ECO:0007669"/>
    <property type="project" value="InterPro"/>
</dbReference>
<keyword evidence="9" id="KW-1185">Reference proteome</keyword>
<feature type="transmembrane region" description="Helical" evidence="7">
    <location>
        <begin position="158"/>
        <end position="176"/>
    </location>
</feature>
<dbReference type="Pfam" id="PF07690">
    <property type="entry name" value="MFS_1"/>
    <property type="match status" value="1"/>
</dbReference>
<dbReference type="InterPro" id="IPR036259">
    <property type="entry name" value="MFS_trans_sf"/>
</dbReference>
<dbReference type="InterPro" id="IPR011701">
    <property type="entry name" value="MFS"/>
</dbReference>
<feature type="transmembrane region" description="Helical" evidence="7">
    <location>
        <begin position="12"/>
        <end position="30"/>
    </location>
</feature>
<dbReference type="GO" id="GO:0005886">
    <property type="term" value="C:plasma membrane"/>
    <property type="evidence" value="ECO:0007669"/>
    <property type="project" value="UniProtKB-SubCell"/>
</dbReference>
<dbReference type="PANTHER" id="PTHR43124">
    <property type="entry name" value="PURINE EFFLUX PUMP PBUE"/>
    <property type="match status" value="1"/>
</dbReference>
<evidence type="ECO:0000256" key="2">
    <source>
        <dbReference type="ARBA" id="ARBA00022475"/>
    </source>
</evidence>
<feature type="transmembrane region" description="Helical" evidence="7">
    <location>
        <begin position="99"/>
        <end position="117"/>
    </location>
</feature>
<keyword evidence="4 7" id="KW-1133">Transmembrane helix</keyword>
<keyword evidence="3 7" id="KW-0812">Transmembrane</keyword>
<evidence type="ECO:0000256" key="6">
    <source>
        <dbReference type="SAM" id="MobiDB-lite"/>
    </source>
</evidence>
<dbReference type="Gene3D" id="1.20.1250.20">
    <property type="entry name" value="MFS general substrate transporter like domains"/>
    <property type="match status" value="2"/>
</dbReference>
<evidence type="ECO:0000313" key="8">
    <source>
        <dbReference type="EMBL" id="SMX99776.1"/>
    </source>
</evidence>
<dbReference type="InterPro" id="IPR050189">
    <property type="entry name" value="MFS_Efflux_Transporters"/>
</dbReference>
<proteinExistence type="predicted"/>
<accession>A0A2H1KJ77</accession>
<dbReference type="PANTHER" id="PTHR43124:SF3">
    <property type="entry name" value="CHLORAMPHENICOL EFFLUX PUMP RV0191"/>
    <property type="match status" value="1"/>
</dbReference>
<feature type="transmembrane region" description="Helical" evidence="7">
    <location>
        <begin position="243"/>
        <end position="262"/>
    </location>
</feature>
<sequence>MTSRGPAPARSVARIATAAGGGFAAFYTFYTTAPDTLDGTGISAGARVGIVMLVVVAVQPLLLLGRNWVKNRRLAVMLALTSMGMGNAILPVANQWPGSLLLGLGFGIFVVMSTVWVKEQAAPGQTGRALGTYGFGSAAGGALGAPIGLYAVEHGGQLYVAIVGCAFALCALIPAGQAKTATELRSSPQAAHAPAKSTSTGPLAGQRASSAIAVVTLSLLGHVLAVSLYAAVLSSVGNTSGTWLPVLAALIIQVSLAPGRLVGGHLSDRYPPPVILVLAVGVLALSTVGFAVVTSHLGTLVAVSVIGFASGVGQTAALTAMMRRAQTPRATETASAGWNIAFDGGLGIGALAAGWMTIQG</sequence>
<evidence type="ECO:0000256" key="3">
    <source>
        <dbReference type="ARBA" id="ARBA00022692"/>
    </source>
</evidence>
<feature type="transmembrane region" description="Helical" evidence="7">
    <location>
        <begin position="42"/>
        <end position="62"/>
    </location>
</feature>
<dbReference type="AlphaFoldDB" id="A0A2H1KJ77"/>
<dbReference type="RefSeq" id="WP_180954396.1">
    <property type="nucleotide sequence ID" value="NZ_FXYX01000037.1"/>
</dbReference>
<feature type="transmembrane region" description="Helical" evidence="7">
    <location>
        <begin position="274"/>
        <end position="293"/>
    </location>
</feature>
<gene>
    <name evidence="8" type="ORF">BI49514_03097</name>
</gene>
<dbReference type="SUPFAM" id="SSF103473">
    <property type="entry name" value="MFS general substrate transporter"/>
    <property type="match status" value="1"/>
</dbReference>
<feature type="transmembrane region" description="Helical" evidence="7">
    <location>
        <begin position="74"/>
        <end position="93"/>
    </location>
</feature>
<keyword evidence="5 7" id="KW-0472">Membrane</keyword>
<name>A0A2H1KJ77_9MICO</name>
<dbReference type="EMBL" id="FXYX01000037">
    <property type="protein sequence ID" value="SMX99776.1"/>
    <property type="molecule type" value="Genomic_DNA"/>
</dbReference>
<evidence type="ECO:0000256" key="5">
    <source>
        <dbReference type="ARBA" id="ARBA00023136"/>
    </source>
</evidence>
<evidence type="ECO:0000256" key="7">
    <source>
        <dbReference type="SAM" id="Phobius"/>
    </source>
</evidence>